<dbReference type="Gene3D" id="3.40.250.10">
    <property type="entry name" value="Rhodanese-like domain"/>
    <property type="match status" value="1"/>
</dbReference>
<dbReference type="OrthoDB" id="9180at2157"/>
<dbReference type="GO" id="GO:0050313">
    <property type="term" value="F:sulfur dioxygenase activity"/>
    <property type="evidence" value="ECO:0007669"/>
    <property type="project" value="InterPro"/>
</dbReference>
<protein>
    <submittedName>
        <fullName evidence="3">MBL fold metallo-hydrolase</fullName>
    </submittedName>
</protein>
<dbReference type="InterPro" id="IPR051682">
    <property type="entry name" value="Mito_Persulfide_Diox"/>
</dbReference>
<dbReference type="GO" id="GO:0046872">
    <property type="term" value="F:metal ion binding"/>
    <property type="evidence" value="ECO:0007669"/>
    <property type="project" value="UniProtKB-KW"/>
</dbReference>
<dbReference type="AlphaFoldDB" id="A0A0W1RAU8"/>
<evidence type="ECO:0000259" key="2">
    <source>
        <dbReference type="PROSITE" id="PS50206"/>
    </source>
</evidence>
<accession>A0A0W1RAU8</accession>
<dbReference type="InterPro" id="IPR001279">
    <property type="entry name" value="Metallo-B-lactamas"/>
</dbReference>
<dbReference type="GO" id="GO:0070813">
    <property type="term" value="P:hydrogen sulfide metabolic process"/>
    <property type="evidence" value="ECO:0007669"/>
    <property type="project" value="TreeGrafter"/>
</dbReference>
<evidence type="ECO:0000313" key="3">
    <source>
        <dbReference type="EMBL" id="KTG10519.1"/>
    </source>
</evidence>
<dbReference type="EMBL" id="LOPU01000018">
    <property type="protein sequence ID" value="KTG10519.1"/>
    <property type="molecule type" value="Genomic_DNA"/>
</dbReference>
<dbReference type="CDD" id="cd07724">
    <property type="entry name" value="POD-like_MBL-fold"/>
    <property type="match status" value="1"/>
</dbReference>
<name>A0A0W1RAU8_9EURY</name>
<dbReference type="InterPro" id="IPR001763">
    <property type="entry name" value="Rhodanese-like_dom"/>
</dbReference>
<dbReference type="GO" id="GO:0006749">
    <property type="term" value="P:glutathione metabolic process"/>
    <property type="evidence" value="ECO:0007669"/>
    <property type="project" value="InterPro"/>
</dbReference>
<dbReference type="PANTHER" id="PTHR43084">
    <property type="entry name" value="PERSULFIDE DIOXYGENASE ETHE1"/>
    <property type="match status" value="1"/>
</dbReference>
<proteinExistence type="predicted"/>
<dbReference type="Pfam" id="PF00753">
    <property type="entry name" value="Lactamase_B"/>
    <property type="match status" value="1"/>
</dbReference>
<dbReference type="STRING" id="1514971.AUR64_11635"/>
<comment type="caution">
    <text evidence="3">The sequence shown here is derived from an EMBL/GenBank/DDBJ whole genome shotgun (WGS) entry which is preliminary data.</text>
</comment>
<dbReference type="Pfam" id="PF00581">
    <property type="entry name" value="Rhodanese"/>
    <property type="match status" value="1"/>
</dbReference>
<dbReference type="Gene3D" id="3.60.15.10">
    <property type="entry name" value="Ribonuclease Z/Hydroxyacylglutathione hydrolase-like"/>
    <property type="match status" value="1"/>
</dbReference>
<organism evidence="3 4">
    <name type="scientific">Haloprofundus marisrubri</name>
    <dbReference type="NCBI Taxonomy" id="1514971"/>
    <lineage>
        <taxon>Archaea</taxon>
        <taxon>Methanobacteriati</taxon>
        <taxon>Methanobacteriota</taxon>
        <taxon>Stenosarchaea group</taxon>
        <taxon>Halobacteria</taxon>
        <taxon>Halobacteriales</taxon>
        <taxon>Haloferacaceae</taxon>
        <taxon>Haloprofundus</taxon>
    </lineage>
</organism>
<reference evidence="3 4" key="1">
    <citation type="submission" date="2015-12" db="EMBL/GenBank/DDBJ databases">
        <title>Haloprofundus marisrubri gen. nov., sp. nov., an extremely halophilic archaeon isolated from the Discovery deep brine-seawater interface in the Red Sea.</title>
        <authorList>
            <person name="Zhang G."/>
            <person name="Stingl U."/>
            <person name="Rashid M."/>
        </authorList>
    </citation>
    <scope>NUCLEOTIDE SEQUENCE [LARGE SCALE GENOMIC DNA]</scope>
    <source>
        <strain evidence="3 4">SB9</strain>
    </source>
</reference>
<dbReference type="SUPFAM" id="SSF56281">
    <property type="entry name" value="Metallo-hydrolase/oxidoreductase"/>
    <property type="match status" value="1"/>
</dbReference>
<dbReference type="PANTHER" id="PTHR43084:SF1">
    <property type="entry name" value="PERSULFIDE DIOXYGENASE ETHE1, MITOCHONDRIAL"/>
    <property type="match status" value="1"/>
</dbReference>
<dbReference type="InterPro" id="IPR036873">
    <property type="entry name" value="Rhodanese-like_dom_sf"/>
</dbReference>
<sequence length="378" mass="40973">MSPAVLATRLRAGERIHVLDVRNRAESEQWPLGGDNVETTHLPYMQFVQAQAKGDVADVVTDFDDGEQVVVICGRGESSETVADALRDHGVDAVNLEDGMRGWARVYHAEEFDADTAGATVIQYQRPASGCLAYLVVSDDEAAVVDPLRTFAERYVEDAREYGAELRYALDTHVHADHVSGVRDVAERSDAELVVPEGATDRGLAFDAEEVDDGDELRVGDVILEAMHVPGHTTEMTAYRVGNVLLGGDLLFTDSVARPDLERGDDGAEGMARQLHRTLHDQVLSLPDETVVAPGHYSDASTPADDGTYTATLGELKARLEALSMDEEAFVDYALSAMPPRPNNYEEIISTNLGRDSVGDEEAFELELGPNNCAATAD</sequence>
<dbReference type="RefSeq" id="WP_058581872.1">
    <property type="nucleotide sequence ID" value="NZ_LOPU01000018.1"/>
</dbReference>
<feature type="domain" description="Rhodanese" evidence="2">
    <location>
        <begin position="12"/>
        <end position="112"/>
    </location>
</feature>
<dbReference type="SMART" id="SM00849">
    <property type="entry name" value="Lactamase_B"/>
    <property type="match status" value="1"/>
</dbReference>
<evidence type="ECO:0000313" key="4">
    <source>
        <dbReference type="Proteomes" id="UP000054387"/>
    </source>
</evidence>
<keyword evidence="4" id="KW-1185">Reference proteome</keyword>
<dbReference type="InterPro" id="IPR036866">
    <property type="entry name" value="RibonucZ/Hydroxyglut_hydro"/>
</dbReference>
<dbReference type="PROSITE" id="PS50206">
    <property type="entry name" value="RHODANESE_3"/>
    <property type="match status" value="1"/>
</dbReference>
<dbReference type="Proteomes" id="UP000054387">
    <property type="component" value="Unassembled WGS sequence"/>
</dbReference>
<gene>
    <name evidence="3" type="ORF">AUR64_11635</name>
</gene>
<dbReference type="SUPFAM" id="SSF52821">
    <property type="entry name" value="Rhodanese/Cell cycle control phosphatase"/>
    <property type="match status" value="1"/>
</dbReference>
<dbReference type="InterPro" id="IPR044528">
    <property type="entry name" value="POD-like_MBL-fold"/>
</dbReference>
<keyword evidence="1" id="KW-0479">Metal-binding</keyword>
<dbReference type="GO" id="GO:0016787">
    <property type="term" value="F:hydrolase activity"/>
    <property type="evidence" value="ECO:0007669"/>
    <property type="project" value="UniProtKB-KW"/>
</dbReference>
<keyword evidence="3" id="KW-0378">Hydrolase</keyword>
<evidence type="ECO:0000256" key="1">
    <source>
        <dbReference type="ARBA" id="ARBA00022723"/>
    </source>
</evidence>
<dbReference type="SMART" id="SM00450">
    <property type="entry name" value="RHOD"/>
    <property type="match status" value="1"/>
</dbReference>